<proteinExistence type="predicted"/>
<sequence>MIKEGTLNDYTEHNSMLPKRAAGPSLITYNVALEAWRRGVGLQFYTVTVKNRMRIFYLLENEGKAYKFQYSLGGKVESEARKIVNDKSLTKQHLSAAGVSVPEGKSVDIDKGIEETLKYADELGYPVVAKPTDGRLGKGVMTDLRDENELRDALNHLKDELGSTDIIIEQYIKGDDTRVYVIDDKVVAAYKRVPLNVFGDGYSTISELVDEKKRIRKNNPYAKKHEIDINEEVLAYLTGQGYTIDSVPEKGQRVFLAEKTLSSDAGEKIDITEELSDKMKETAINAVKAVPGMFMSGLDLMIDHGRNQGYILELNANPNIAGHLYPMEGKPRGVHKAIIDHYFPETIDKKPKNNDHFVYDFDGIIDILKSGAVKSVTVPPLPKGRLKAVEIDITGGSERLLDWIHQRAVNMRIGGEITRIGNDEFKIKIAGRNAKVNNFMSDLKQRVTSSTRLKIVDDVKLKGLYPFYFKKVGNKPVIEPSEVPDRPTAKKEKTAKTDLQKLKAEEKKNQVLSKELQDMKNSKSWQLTAPLRKLMSKVNKNK</sequence>
<protein>
    <submittedName>
        <fullName evidence="4">D-alanine-D-alanine ligase</fullName>
    </submittedName>
</protein>
<organism evidence="4 5">
    <name type="scientific">Lacicoccus qingdaonensis</name>
    <dbReference type="NCBI Taxonomy" id="576118"/>
    <lineage>
        <taxon>Bacteria</taxon>
        <taxon>Bacillati</taxon>
        <taxon>Bacillota</taxon>
        <taxon>Bacilli</taxon>
        <taxon>Bacillales</taxon>
        <taxon>Salinicoccaceae</taxon>
        <taxon>Lacicoccus</taxon>
    </lineage>
</organism>
<dbReference type="InterPro" id="IPR013815">
    <property type="entry name" value="ATP_grasp_subdomain_1"/>
</dbReference>
<dbReference type="GO" id="GO:0018169">
    <property type="term" value="F:ribosomal S6-glutamic acid ligase activity"/>
    <property type="evidence" value="ECO:0007669"/>
    <property type="project" value="TreeGrafter"/>
</dbReference>
<dbReference type="GO" id="GO:0046872">
    <property type="term" value="F:metal ion binding"/>
    <property type="evidence" value="ECO:0007669"/>
    <property type="project" value="InterPro"/>
</dbReference>
<feature type="compositionally biased region" description="Basic and acidic residues" evidence="2">
    <location>
        <begin position="483"/>
        <end position="506"/>
    </location>
</feature>
<dbReference type="STRING" id="576118.SAMN05216216_1114"/>
<evidence type="ECO:0000313" key="4">
    <source>
        <dbReference type="EMBL" id="SDK83982.1"/>
    </source>
</evidence>
<gene>
    <name evidence="4" type="ORF">SAMN05216216_1114</name>
</gene>
<dbReference type="Gene3D" id="3.30.470.20">
    <property type="entry name" value="ATP-grasp fold, B domain"/>
    <property type="match status" value="1"/>
</dbReference>
<feature type="domain" description="ATP-grasp" evidence="3">
    <location>
        <begin position="91"/>
        <end position="343"/>
    </location>
</feature>
<dbReference type="EMBL" id="FNFY01000011">
    <property type="protein sequence ID" value="SDK83982.1"/>
    <property type="molecule type" value="Genomic_DNA"/>
</dbReference>
<dbReference type="GO" id="GO:0009432">
    <property type="term" value="P:SOS response"/>
    <property type="evidence" value="ECO:0007669"/>
    <property type="project" value="TreeGrafter"/>
</dbReference>
<dbReference type="InterPro" id="IPR013651">
    <property type="entry name" value="ATP-grasp_RimK-type"/>
</dbReference>
<dbReference type="Pfam" id="PF08443">
    <property type="entry name" value="RimK"/>
    <property type="match status" value="1"/>
</dbReference>
<dbReference type="RefSeq" id="WP_176754090.1">
    <property type="nucleotide sequence ID" value="NZ_FNFY01000011.1"/>
</dbReference>
<feature type="region of interest" description="Disordered" evidence="2">
    <location>
        <begin position="480"/>
        <end position="506"/>
    </location>
</feature>
<dbReference type="PANTHER" id="PTHR21621:SF0">
    <property type="entry name" value="BETA-CITRYLGLUTAMATE SYNTHASE B-RELATED"/>
    <property type="match status" value="1"/>
</dbReference>
<dbReference type="Proteomes" id="UP000199008">
    <property type="component" value="Unassembled WGS sequence"/>
</dbReference>
<dbReference type="InterPro" id="IPR011761">
    <property type="entry name" value="ATP-grasp"/>
</dbReference>
<keyword evidence="4" id="KW-0436">Ligase</keyword>
<keyword evidence="1" id="KW-0067">ATP-binding</keyword>
<dbReference type="PROSITE" id="PS50975">
    <property type="entry name" value="ATP_GRASP"/>
    <property type="match status" value="1"/>
</dbReference>
<dbReference type="GO" id="GO:0005524">
    <property type="term" value="F:ATP binding"/>
    <property type="evidence" value="ECO:0007669"/>
    <property type="project" value="UniProtKB-UniRule"/>
</dbReference>
<dbReference type="PANTHER" id="PTHR21621">
    <property type="entry name" value="RIBOSOMAL PROTEIN S6 MODIFICATION PROTEIN"/>
    <property type="match status" value="1"/>
</dbReference>
<dbReference type="GO" id="GO:0005737">
    <property type="term" value="C:cytoplasm"/>
    <property type="evidence" value="ECO:0007669"/>
    <property type="project" value="TreeGrafter"/>
</dbReference>
<evidence type="ECO:0000256" key="1">
    <source>
        <dbReference type="PROSITE-ProRule" id="PRU00409"/>
    </source>
</evidence>
<reference evidence="5" key="1">
    <citation type="submission" date="2016-10" db="EMBL/GenBank/DDBJ databases">
        <authorList>
            <person name="Varghese N."/>
            <person name="Submissions S."/>
        </authorList>
    </citation>
    <scope>NUCLEOTIDE SEQUENCE [LARGE SCALE GENOMIC DNA]</scope>
    <source>
        <strain evidence="5">CGMCC 1.8895</strain>
    </source>
</reference>
<evidence type="ECO:0000256" key="2">
    <source>
        <dbReference type="SAM" id="MobiDB-lite"/>
    </source>
</evidence>
<keyword evidence="1" id="KW-0547">Nucleotide-binding</keyword>
<evidence type="ECO:0000259" key="3">
    <source>
        <dbReference type="PROSITE" id="PS50975"/>
    </source>
</evidence>
<evidence type="ECO:0000313" key="5">
    <source>
        <dbReference type="Proteomes" id="UP000199008"/>
    </source>
</evidence>
<accession>A0A1G9F6G8</accession>
<dbReference type="Gene3D" id="3.30.1490.20">
    <property type="entry name" value="ATP-grasp fold, A domain"/>
    <property type="match status" value="1"/>
</dbReference>
<dbReference type="AlphaFoldDB" id="A0A1G9F6G8"/>
<keyword evidence="5" id="KW-1185">Reference proteome</keyword>
<dbReference type="SUPFAM" id="SSF56059">
    <property type="entry name" value="Glutathione synthetase ATP-binding domain-like"/>
    <property type="match status" value="1"/>
</dbReference>
<name>A0A1G9F6G8_9BACL</name>